<keyword evidence="4" id="KW-1185">Reference proteome</keyword>
<dbReference type="PANTHER" id="PTHR33142:SF40">
    <property type="entry name" value="CYCLIN-DEPENDENT PROTEIN KINASE INHIBITOR SMR6"/>
    <property type="match status" value="1"/>
</dbReference>
<dbReference type="AlphaFoldDB" id="A0AB40B8D9"/>
<proteinExistence type="predicted"/>
<gene>
    <name evidence="5" type="primary">LOC120260167</name>
</gene>
<evidence type="ECO:0000313" key="5">
    <source>
        <dbReference type="RefSeq" id="XP_039123542.1"/>
    </source>
</evidence>
<sequence>MGYQEIKHQVEVSSAQEAEGRIWMIAGISLRAPLKPIKTRKISGRDSSEEVEDIKLDIEAMKTPTEREARIPEEQHCPPAPKKMKPSLRCCLDGIQFFSVPDLESMFIPHQETELRT</sequence>
<keyword evidence="1 5" id="KW-0649">Protein kinase inhibitor</keyword>
<dbReference type="RefSeq" id="XP_039123542.1">
    <property type="nucleotide sequence ID" value="XM_039267608.1"/>
</dbReference>
<evidence type="ECO:0000256" key="3">
    <source>
        <dbReference type="SAM" id="MobiDB-lite"/>
    </source>
</evidence>
<name>A0AB40B8D9_DIOCR</name>
<dbReference type="PANTHER" id="PTHR33142">
    <property type="entry name" value="CYCLIN-DEPENDENT PROTEIN KINASE INHIBITOR SMR13"/>
    <property type="match status" value="1"/>
</dbReference>
<dbReference type="GeneID" id="120260167"/>
<keyword evidence="2" id="KW-0131">Cell cycle</keyword>
<feature type="compositionally biased region" description="Basic and acidic residues" evidence="3">
    <location>
        <begin position="64"/>
        <end position="76"/>
    </location>
</feature>
<protein>
    <submittedName>
        <fullName evidence="5">Cyclin-dependent protein kinase inhibitor SMR6</fullName>
    </submittedName>
</protein>
<evidence type="ECO:0000313" key="4">
    <source>
        <dbReference type="Proteomes" id="UP001515500"/>
    </source>
</evidence>
<evidence type="ECO:0000256" key="2">
    <source>
        <dbReference type="ARBA" id="ARBA00023306"/>
    </source>
</evidence>
<dbReference type="InterPro" id="IPR040389">
    <property type="entry name" value="SMR"/>
</dbReference>
<reference evidence="5" key="1">
    <citation type="submission" date="2025-08" db="UniProtKB">
        <authorList>
            <consortium name="RefSeq"/>
        </authorList>
    </citation>
    <scope>IDENTIFICATION</scope>
</reference>
<dbReference type="Proteomes" id="UP001515500">
    <property type="component" value="Chromosome 5"/>
</dbReference>
<dbReference type="GO" id="GO:0004860">
    <property type="term" value="F:protein kinase inhibitor activity"/>
    <property type="evidence" value="ECO:0007669"/>
    <property type="project" value="UniProtKB-KW"/>
</dbReference>
<feature type="region of interest" description="Disordered" evidence="3">
    <location>
        <begin position="64"/>
        <end position="85"/>
    </location>
</feature>
<organism evidence="4 5">
    <name type="scientific">Dioscorea cayennensis subsp. rotundata</name>
    <name type="common">White Guinea yam</name>
    <name type="synonym">Dioscorea rotundata</name>
    <dbReference type="NCBI Taxonomy" id="55577"/>
    <lineage>
        <taxon>Eukaryota</taxon>
        <taxon>Viridiplantae</taxon>
        <taxon>Streptophyta</taxon>
        <taxon>Embryophyta</taxon>
        <taxon>Tracheophyta</taxon>
        <taxon>Spermatophyta</taxon>
        <taxon>Magnoliopsida</taxon>
        <taxon>Liliopsida</taxon>
        <taxon>Dioscoreales</taxon>
        <taxon>Dioscoreaceae</taxon>
        <taxon>Dioscorea</taxon>
    </lineage>
</organism>
<dbReference type="GO" id="GO:0032875">
    <property type="term" value="P:regulation of DNA endoreduplication"/>
    <property type="evidence" value="ECO:0007669"/>
    <property type="project" value="InterPro"/>
</dbReference>
<evidence type="ECO:0000256" key="1">
    <source>
        <dbReference type="ARBA" id="ARBA00023013"/>
    </source>
</evidence>
<accession>A0AB40B8D9</accession>